<organism evidence="1 2">
    <name type="scientific">Ceratitis capitata</name>
    <name type="common">Mediterranean fruit fly</name>
    <name type="synonym">Tephritis capitata</name>
    <dbReference type="NCBI Taxonomy" id="7213"/>
    <lineage>
        <taxon>Eukaryota</taxon>
        <taxon>Metazoa</taxon>
        <taxon>Ecdysozoa</taxon>
        <taxon>Arthropoda</taxon>
        <taxon>Hexapoda</taxon>
        <taxon>Insecta</taxon>
        <taxon>Pterygota</taxon>
        <taxon>Neoptera</taxon>
        <taxon>Endopterygota</taxon>
        <taxon>Diptera</taxon>
        <taxon>Brachycera</taxon>
        <taxon>Muscomorpha</taxon>
        <taxon>Tephritoidea</taxon>
        <taxon>Tephritidae</taxon>
        <taxon>Ceratitis</taxon>
        <taxon>Ceratitis</taxon>
    </lineage>
</organism>
<reference evidence="1" key="1">
    <citation type="submission" date="2020-11" db="EMBL/GenBank/DDBJ databases">
        <authorList>
            <person name="Whitehead M."/>
        </authorList>
    </citation>
    <scope>NUCLEOTIDE SEQUENCE</scope>
    <source>
        <strain evidence="1">EGII</strain>
    </source>
</reference>
<evidence type="ECO:0000313" key="2">
    <source>
        <dbReference type="Proteomes" id="UP000606786"/>
    </source>
</evidence>
<evidence type="ECO:0000313" key="1">
    <source>
        <dbReference type="EMBL" id="CAD6993793.1"/>
    </source>
</evidence>
<protein>
    <submittedName>
        <fullName evidence="1">(Mediterranean fruit fly) hypothetical protein</fullName>
    </submittedName>
</protein>
<comment type="caution">
    <text evidence="1">The sequence shown here is derived from an EMBL/GenBank/DDBJ whole genome shotgun (WGS) entry which is preliminary data.</text>
</comment>
<gene>
    <name evidence="1" type="ORF">CCAP1982_LOCUS2591</name>
</gene>
<sequence length="81" mass="9047">MNELTASWNAVPALFKPRMDRKLKNGFNLHMLEMSGKATYIDEAASKEYPDILKGIIEKGGYKPEQVFNIDTGMALLEANA</sequence>
<dbReference type="EMBL" id="CAJHJT010000001">
    <property type="protein sequence ID" value="CAD6993793.1"/>
    <property type="molecule type" value="Genomic_DNA"/>
</dbReference>
<dbReference type="AlphaFoldDB" id="A0A811U8W9"/>
<accession>A0A811U8W9</accession>
<dbReference type="Proteomes" id="UP000606786">
    <property type="component" value="Unassembled WGS sequence"/>
</dbReference>
<name>A0A811U8W9_CERCA</name>
<keyword evidence="2" id="KW-1185">Reference proteome</keyword>
<proteinExistence type="predicted"/>